<comment type="cofactor">
    <cofactor evidence="21">
        <name>Zn(2+)</name>
        <dbReference type="ChEBI" id="CHEBI:29105"/>
    </cofactor>
    <text evidence="21">Binds 1 zinc ion per subunit.</text>
</comment>
<evidence type="ECO:0000256" key="12">
    <source>
        <dbReference type="ARBA" id="ARBA00023180"/>
    </source>
</evidence>
<evidence type="ECO:0000256" key="22">
    <source>
        <dbReference type="SAM" id="MobiDB-lite"/>
    </source>
</evidence>
<feature type="active site" description="Proton acceptor 1" evidence="14">
    <location>
        <position position="323"/>
    </location>
</feature>
<evidence type="ECO:0000256" key="16">
    <source>
        <dbReference type="PIRSR" id="PIRSR601548-2"/>
    </source>
</evidence>
<feature type="disulfide bond" evidence="18">
    <location>
        <begin position="483"/>
        <end position="502"/>
    </location>
</feature>
<evidence type="ECO:0000256" key="11">
    <source>
        <dbReference type="ARBA" id="ARBA00023163"/>
    </source>
</evidence>
<protein>
    <recommendedName>
        <fullName evidence="21">Angiotensin-converting enzyme</fullName>
        <ecNumber evidence="21">3.4.-.-</ecNumber>
    </recommendedName>
</protein>
<dbReference type="EC" id="3.4.-.-" evidence="21"/>
<dbReference type="PANTHER" id="PTHR10514:SF27">
    <property type="entry name" value="ANGIOTENSIN-CONVERTING ENZYME"/>
    <property type="match status" value="1"/>
</dbReference>
<dbReference type="SUPFAM" id="SSF55486">
    <property type="entry name" value="Metalloproteases ('zincins'), catalytic domain"/>
    <property type="match status" value="1"/>
</dbReference>
<dbReference type="FunFam" id="1.10.150.390:FF:000001">
    <property type="entry name" value="DNA-directed RNA polymerase subunit"/>
    <property type="match status" value="1"/>
</dbReference>
<keyword evidence="12 21" id="KW-0325">Glycoprotein</keyword>
<keyword evidence="21" id="KW-0645">Protease</keyword>
<dbReference type="Gene3D" id="1.10.150.390">
    <property type="match status" value="1"/>
</dbReference>
<feature type="active site" description="Proton acceptor 2" evidence="15">
    <location>
        <position position="323"/>
    </location>
</feature>
<feature type="disulfide bond" evidence="18">
    <location>
        <begin position="292"/>
        <end position="309"/>
    </location>
</feature>
<dbReference type="AlphaFoldDB" id="A0A7R8WAU2"/>
<dbReference type="GO" id="GO:0005634">
    <property type="term" value="C:nucleus"/>
    <property type="evidence" value="ECO:0007669"/>
    <property type="project" value="UniProtKB-SubCell"/>
</dbReference>
<evidence type="ECO:0000256" key="15">
    <source>
        <dbReference type="PIRSR" id="PIRSR601548-11"/>
    </source>
</evidence>
<keyword evidence="13" id="KW-0539">Nucleus</keyword>
<evidence type="ECO:0000256" key="10">
    <source>
        <dbReference type="ARBA" id="ARBA00023157"/>
    </source>
</evidence>
<keyword evidence="7 17" id="KW-0862">Zinc</keyword>
<keyword evidence="10 18" id="KW-1015">Disulfide bond</keyword>
<feature type="binding site" evidence="19">
    <location>
        <position position="326"/>
    </location>
    <ligand>
        <name>Zn(2+)</name>
        <dbReference type="ChEBI" id="CHEBI:29105"/>
        <label>2</label>
        <note>catalytic</note>
    </ligand>
</feature>
<evidence type="ECO:0000256" key="8">
    <source>
        <dbReference type="ARBA" id="ARBA00022842"/>
    </source>
</evidence>
<dbReference type="PROSITE" id="PS00115">
    <property type="entry name" value="RNA_POL_II_REPEAT"/>
    <property type="match status" value="18"/>
</dbReference>
<feature type="binding site" evidence="19">
    <location>
        <position position="322"/>
    </location>
    <ligand>
        <name>Zn(2+)</name>
        <dbReference type="ChEBI" id="CHEBI:29105"/>
        <label>2</label>
        <note>catalytic</note>
    </ligand>
</feature>
<feature type="binding site" evidence="17">
    <location>
        <position position="326"/>
    </location>
    <ligand>
        <name>Zn(2+)</name>
        <dbReference type="ChEBI" id="CHEBI:29105"/>
        <label>1</label>
        <note>catalytic</note>
    </ligand>
</feature>
<sequence>MNDAKTMKFKNDIDSISGEFYELVMKDVVIFNHKNFKNESIKRQFYFLQPESHCEADKEAVSKKKSLLNLISGVIPAARICRYGVPASSCTGKNLLSVEGDEGVQSELNYYTAIGNAEALEYYWKEVREQTGCKISPIYREYTKLKMQIAADENKDLKASSLSSYEDDNIAKQLEVVWEEVKPLYQHFHAFVRRRLYNKYGDALIDLEGPIPAHLLGNMYAQDWTPLGIVAFAEAPSGVPKPEKLVEKGFDSHAILLRAEDFFKSIGLEPMTEKFWTKSMFDRPRDGRIVDCHGSAYDLHFNDYRLKICPVGNMHDFVLIYHEMGHVQYFMCYRDLPRPLRSGANDAFHEAVGDTMGLAIFTQSHLERFGLWEQPEDPETVTKIENNLLMRTALHKLPQIPYSYLIDSWRWSFLTGETPLDRMNEKYWELRRSLQGIVPPNNEPRPDPYYLDGAAKFHVAGDRIYVNYYVSMVHQFQFFEALCRAASEYDPDSPLSAPLHQCDFYGSKEAGKLLQEGLRIGSLKHWKLVLKKMTGYDGLSLQPFLHYFEPLRVFLLHQNMLEGNCVGWESEDCTDHVNKLAKEYLDYYVTKKKKFVELGRSGFQGFLKWEAREYTDLVKPYLREGILSRLLSPPLKRQFLKIEANSKMNVFVLFLKKLKCSFEETVDVLMEAASCAEVDPLRGVSEKIMMGQLAHIGTGCFDLILDAEKCKHGIELPSMGGVAGVGGMFFGPGGISPAGMSPQMTPFASGATPGYGSVWSPGLGSGMTPGGPAFSPSGSSDASGMSPAWSPQPGSPGSPAPMSPYIPSPAGAMSPSYSPSSPFGGTSPNAPGTPSYSPTSPGYSPTSPTFNPASPSYSPTSPGYSPTSPSYSPTSPSYSPTSPSYSPTSPSYSPTSPSYSPTSPSYSPTSPSYSPTSPSYSPTSPSYSPTSPSYSPTSPSYSPTSPSYSPTSPSYSPTSPSYSPTSPSYSPTSPSYSPTSPSYAPTSPTYSPSSPGYSPQSPSYSPSSPKYSPTSPSYSPASPSYSPGSPTYTPTSPKYSPSSPQYSPSSPKYSPSSPSYSPTSPSYSPSSPTYSPTSPSYSPTSPTYSPTSPTYSPTSPTYSDDDPVPRKKK</sequence>
<dbReference type="GO" id="GO:0006366">
    <property type="term" value="P:transcription by RNA polymerase II"/>
    <property type="evidence" value="ECO:0007669"/>
    <property type="project" value="InterPro"/>
</dbReference>
<keyword evidence="5" id="KW-0732">Signal</keyword>
<feature type="active site" description="Proton donor 1" evidence="14">
    <location>
        <position position="458"/>
    </location>
</feature>
<dbReference type="GO" id="GO:0004180">
    <property type="term" value="F:carboxypeptidase activity"/>
    <property type="evidence" value="ECO:0007669"/>
    <property type="project" value="UniProtKB-KW"/>
</dbReference>
<evidence type="ECO:0000256" key="9">
    <source>
        <dbReference type="ARBA" id="ARBA00023125"/>
    </source>
</evidence>
<feature type="compositionally biased region" description="Pro residues" evidence="22">
    <location>
        <begin position="793"/>
        <end position="807"/>
    </location>
</feature>
<keyword evidence="21" id="KW-0121">Carboxypeptidase</keyword>
<dbReference type="InterPro" id="IPR001548">
    <property type="entry name" value="Peptidase_M2"/>
</dbReference>
<evidence type="ECO:0000256" key="19">
    <source>
        <dbReference type="PIRSR" id="PIRSR601548-8"/>
    </source>
</evidence>
<feature type="active site" description="Proton donor 2" evidence="15">
    <location>
        <position position="458"/>
    </location>
</feature>
<dbReference type="GO" id="GO:0008237">
    <property type="term" value="F:metallopeptidase activity"/>
    <property type="evidence" value="ECO:0007669"/>
    <property type="project" value="UniProtKB-KW"/>
</dbReference>
<evidence type="ECO:0000256" key="4">
    <source>
        <dbReference type="ARBA" id="ARBA00022723"/>
    </source>
</evidence>
<keyword evidence="4 17" id="KW-0479">Metal-binding</keyword>
<feature type="binding site" evidence="17">
    <location>
        <position position="350"/>
    </location>
    <ligand>
        <name>Zn(2+)</name>
        <dbReference type="ChEBI" id="CHEBI:29105"/>
        <label>1</label>
        <note>catalytic</note>
    </ligand>
</feature>
<dbReference type="Gene3D" id="1.10.1370.30">
    <property type="match status" value="1"/>
</dbReference>
<organism evidence="23">
    <name type="scientific">Cyprideis torosa</name>
    <dbReference type="NCBI Taxonomy" id="163714"/>
    <lineage>
        <taxon>Eukaryota</taxon>
        <taxon>Metazoa</taxon>
        <taxon>Ecdysozoa</taxon>
        <taxon>Arthropoda</taxon>
        <taxon>Crustacea</taxon>
        <taxon>Oligostraca</taxon>
        <taxon>Ostracoda</taxon>
        <taxon>Podocopa</taxon>
        <taxon>Podocopida</taxon>
        <taxon>Cytherocopina</taxon>
        <taxon>Cytheroidea</taxon>
        <taxon>Cytherideidae</taxon>
        <taxon>Cyprideis</taxon>
    </lineage>
</organism>
<keyword evidence="6" id="KW-0677">Repeat</keyword>
<feature type="binding site" evidence="16">
    <location>
        <position position="165"/>
    </location>
    <ligand>
        <name>chloride</name>
        <dbReference type="ChEBI" id="CHEBI:17996"/>
        <label>1</label>
    </ligand>
</feature>
<evidence type="ECO:0000256" key="14">
    <source>
        <dbReference type="PIRSR" id="PIRSR601548-1"/>
    </source>
</evidence>
<dbReference type="OrthoDB" id="10029630at2759"/>
<comment type="similarity">
    <text evidence="2 20 21">Belongs to the peptidase M2 family.</text>
</comment>
<dbReference type="SUPFAM" id="SSF64484">
    <property type="entry name" value="beta and beta-prime subunits of DNA dependent RNA-polymerase"/>
    <property type="match status" value="1"/>
</dbReference>
<evidence type="ECO:0000256" key="17">
    <source>
        <dbReference type="PIRSR" id="PIRSR601548-3"/>
    </source>
</evidence>
<evidence type="ECO:0000256" key="1">
    <source>
        <dbReference type="ARBA" id="ARBA00004123"/>
    </source>
</evidence>
<feature type="compositionally biased region" description="Low complexity" evidence="22">
    <location>
        <begin position="770"/>
        <end position="792"/>
    </location>
</feature>
<dbReference type="GO" id="GO:0006508">
    <property type="term" value="P:proteolysis"/>
    <property type="evidence" value="ECO:0007669"/>
    <property type="project" value="UniProtKB-KW"/>
</dbReference>
<dbReference type="PRINTS" id="PR00791">
    <property type="entry name" value="PEPDIPTASEA"/>
</dbReference>
<dbReference type="PANTHER" id="PTHR10514">
    <property type="entry name" value="ANGIOTENSIN-CONVERTING ENZYME"/>
    <property type="match status" value="1"/>
</dbReference>
<reference evidence="23" key="1">
    <citation type="submission" date="2020-11" db="EMBL/GenBank/DDBJ databases">
        <authorList>
            <person name="Tran Van P."/>
        </authorList>
    </citation>
    <scope>NUCLEOTIDE SEQUENCE</scope>
</reference>
<keyword evidence="9" id="KW-0238">DNA-binding</keyword>
<feature type="compositionally biased region" description="Low complexity" evidence="22">
    <location>
        <begin position="808"/>
        <end position="1102"/>
    </location>
</feature>
<dbReference type="GO" id="GO:0003677">
    <property type="term" value="F:DNA binding"/>
    <property type="evidence" value="ECO:0007669"/>
    <property type="project" value="UniProtKB-KW"/>
</dbReference>
<evidence type="ECO:0000256" key="20">
    <source>
        <dbReference type="PROSITE-ProRule" id="PRU01355"/>
    </source>
</evidence>
<keyword evidence="21" id="KW-0378">Hydrolase</keyword>
<dbReference type="GO" id="GO:0046872">
    <property type="term" value="F:metal ion binding"/>
    <property type="evidence" value="ECO:0007669"/>
    <property type="project" value="UniProtKB-KW"/>
</dbReference>
<evidence type="ECO:0000256" key="21">
    <source>
        <dbReference type="RuleBase" id="RU361144"/>
    </source>
</evidence>
<dbReference type="InterPro" id="IPR000684">
    <property type="entry name" value="RNA_pol_II_repeat_euk"/>
</dbReference>
<evidence type="ECO:0000256" key="3">
    <source>
        <dbReference type="ARBA" id="ARBA00022553"/>
    </source>
</evidence>
<keyword evidence="21" id="KW-0482">Metalloprotease</keyword>
<evidence type="ECO:0000256" key="13">
    <source>
        <dbReference type="ARBA" id="ARBA00023242"/>
    </source>
</evidence>
<name>A0A7R8WAU2_9CRUS</name>
<dbReference type="PROSITE" id="PS52011">
    <property type="entry name" value="PEPTIDASE_M2"/>
    <property type="match status" value="1"/>
</dbReference>
<evidence type="ECO:0000256" key="7">
    <source>
        <dbReference type="ARBA" id="ARBA00022833"/>
    </source>
</evidence>
<feature type="region of interest" description="Disordered" evidence="22">
    <location>
        <begin position="762"/>
        <end position="1113"/>
    </location>
</feature>
<feature type="binding site" evidence="17">
    <location>
        <position position="322"/>
    </location>
    <ligand>
        <name>Zn(2+)</name>
        <dbReference type="ChEBI" id="CHEBI:29105"/>
        <label>1</label>
        <note>catalytic</note>
    </ligand>
</feature>
<gene>
    <name evidence="23" type="ORF">CTOB1V02_LOCUS6061</name>
</gene>
<comment type="caution">
    <text evidence="20">Lacks conserved residue(s) required for the propagation of feature annotation.</text>
</comment>
<dbReference type="GO" id="GO:0005886">
    <property type="term" value="C:plasma membrane"/>
    <property type="evidence" value="ECO:0007669"/>
    <property type="project" value="TreeGrafter"/>
</dbReference>
<dbReference type="Pfam" id="PF01401">
    <property type="entry name" value="Peptidase_M2"/>
    <property type="match status" value="1"/>
</dbReference>
<evidence type="ECO:0000256" key="18">
    <source>
        <dbReference type="PIRSR" id="PIRSR601548-4"/>
    </source>
</evidence>
<feature type="binding site" evidence="19">
    <location>
        <position position="350"/>
    </location>
    <ligand>
        <name>Zn(2+)</name>
        <dbReference type="ChEBI" id="CHEBI:29105"/>
        <label>2</label>
        <note>catalytic</note>
    </ligand>
</feature>
<dbReference type="CDD" id="cd06461">
    <property type="entry name" value="M2_ACE"/>
    <property type="match status" value="1"/>
</dbReference>
<proteinExistence type="inferred from homology"/>
<dbReference type="GO" id="GO:0008241">
    <property type="term" value="F:peptidyl-dipeptidase activity"/>
    <property type="evidence" value="ECO:0007669"/>
    <property type="project" value="InterPro"/>
</dbReference>
<keyword evidence="11" id="KW-0804">Transcription</keyword>
<evidence type="ECO:0000256" key="6">
    <source>
        <dbReference type="ARBA" id="ARBA00022737"/>
    </source>
</evidence>
<evidence type="ECO:0000256" key="5">
    <source>
        <dbReference type="ARBA" id="ARBA00022729"/>
    </source>
</evidence>
<dbReference type="EMBL" id="OB661414">
    <property type="protein sequence ID" value="CAD7228172.1"/>
    <property type="molecule type" value="Genomic_DNA"/>
</dbReference>
<evidence type="ECO:0000313" key="23">
    <source>
        <dbReference type="EMBL" id="CAD7228172.1"/>
    </source>
</evidence>
<accession>A0A7R8WAU2</accession>
<evidence type="ECO:0000256" key="2">
    <source>
        <dbReference type="ARBA" id="ARBA00008139"/>
    </source>
</evidence>
<keyword evidence="8" id="KW-0460">Magnesium</keyword>
<keyword evidence="3" id="KW-0597">Phosphoprotein</keyword>
<dbReference type="Pfam" id="PF05001">
    <property type="entry name" value="RNA_pol_Rpb1_R"/>
    <property type="match status" value="17"/>
</dbReference>
<comment type="subcellular location">
    <subcellularLocation>
        <location evidence="1">Nucleus</location>
    </subcellularLocation>
</comment>